<dbReference type="AlphaFoldDB" id="A0A412Y112"/>
<feature type="chain" id="PRO_5019014119" evidence="6">
    <location>
        <begin position="21"/>
        <end position="941"/>
    </location>
</feature>
<evidence type="ECO:0000256" key="2">
    <source>
        <dbReference type="ARBA" id="ARBA00023015"/>
    </source>
</evidence>
<organism evidence="8 9">
    <name type="scientific">Bacteroides intestinalis</name>
    <dbReference type="NCBI Taxonomy" id="329854"/>
    <lineage>
        <taxon>Bacteria</taxon>
        <taxon>Pseudomonadati</taxon>
        <taxon>Bacteroidota</taxon>
        <taxon>Bacteroidia</taxon>
        <taxon>Bacteroidales</taxon>
        <taxon>Bacteroidaceae</taxon>
        <taxon>Bacteroides</taxon>
    </lineage>
</organism>
<protein>
    <submittedName>
        <fullName evidence="8">Helix-turn-helix domain-containing protein</fullName>
    </submittedName>
</protein>
<dbReference type="Pfam" id="PF07494">
    <property type="entry name" value="Reg_prop"/>
    <property type="match status" value="2"/>
</dbReference>
<dbReference type="SUPFAM" id="SSF46689">
    <property type="entry name" value="Homeodomain-like"/>
    <property type="match status" value="1"/>
</dbReference>
<keyword evidence="5" id="KW-1133">Transmembrane helix</keyword>
<dbReference type="GO" id="GO:0003700">
    <property type="term" value="F:DNA-binding transcription factor activity"/>
    <property type="evidence" value="ECO:0007669"/>
    <property type="project" value="InterPro"/>
</dbReference>
<dbReference type="SMART" id="SM00342">
    <property type="entry name" value="HTH_ARAC"/>
    <property type="match status" value="1"/>
</dbReference>
<dbReference type="Proteomes" id="UP000283850">
    <property type="component" value="Unassembled WGS sequence"/>
</dbReference>
<dbReference type="Gene3D" id="1.10.10.60">
    <property type="entry name" value="Homeodomain-like"/>
    <property type="match status" value="1"/>
</dbReference>
<dbReference type="InterPro" id="IPR009057">
    <property type="entry name" value="Homeodomain-like_sf"/>
</dbReference>
<keyword evidence="4" id="KW-0804">Transcription</keyword>
<keyword evidence="1" id="KW-0597">Phosphoprotein</keyword>
<feature type="domain" description="HTH araC/xylS-type" evidence="7">
    <location>
        <begin position="838"/>
        <end position="937"/>
    </location>
</feature>
<keyword evidence="2" id="KW-0805">Transcription regulation</keyword>
<keyword evidence="5" id="KW-0472">Membrane</keyword>
<dbReference type="SUPFAM" id="SSF63829">
    <property type="entry name" value="Calcium-dependent phosphotriesterase"/>
    <property type="match status" value="2"/>
</dbReference>
<feature type="transmembrane region" description="Helical" evidence="5">
    <location>
        <begin position="768"/>
        <end position="790"/>
    </location>
</feature>
<evidence type="ECO:0000256" key="5">
    <source>
        <dbReference type="SAM" id="Phobius"/>
    </source>
</evidence>
<keyword evidence="3" id="KW-0238">DNA-binding</keyword>
<dbReference type="Gene3D" id="2.130.10.10">
    <property type="entry name" value="YVTN repeat-like/Quinoprotein amine dehydrogenase"/>
    <property type="match status" value="2"/>
</dbReference>
<evidence type="ECO:0000259" key="7">
    <source>
        <dbReference type="PROSITE" id="PS01124"/>
    </source>
</evidence>
<dbReference type="InterPro" id="IPR018060">
    <property type="entry name" value="HTH_AraC"/>
</dbReference>
<dbReference type="GO" id="GO:0000155">
    <property type="term" value="F:phosphorelay sensor kinase activity"/>
    <property type="evidence" value="ECO:0007669"/>
    <property type="project" value="TreeGrafter"/>
</dbReference>
<dbReference type="InterPro" id="IPR015943">
    <property type="entry name" value="WD40/YVTN_repeat-like_dom_sf"/>
</dbReference>
<dbReference type="EMBL" id="QRZF01000012">
    <property type="protein sequence ID" value="RGV51243.1"/>
    <property type="molecule type" value="Genomic_DNA"/>
</dbReference>
<dbReference type="PROSITE" id="PS01124">
    <property type="entry name" value="HTH_ARAC_FAMILY_2"/>
    <property type="match status" value="1"/>
</dbReference>
<keyword evidence="6" id="KW-0732">Signal</keyword>
<dbReference type="InterPro" id="IPR020449">
    <property type="entry name" value="Tscrpt_reg_AraC-type_HTH"/>
</dbReference>
<evidence type="ECO:0000256" key="1">
    <source>
        <dbReference type="ARBA" id="ARBA00022553"/>
    </source>
</evidence>
<dbReference type="Pfam" id="PF12833">
    <property type="entry name" value="HTH_18"/>
    <property type="match status" value="1"/>
</dbReference>
<evidence type="ECO:0000256" key="4">
    <source>
        <dbReference type="ARBA" id="ARBA00023163"/>
    </source>
</evidence>
<comment type="caution">
    <text evidence="8">The sequence shown here is derived from an EMBL/GenBank/DDBJ whole genome shotgun (WGS) entry which is preliminary data.</text>
</comment>
<dbReference type="InterPro" id="IPR013783">
    <property type="entry name" value="Ig-like_fold"/>
</dbReference>
<dbReference type="InterPro" id="IPR011110">
    <property type="entry name" value="Reg_prop"/>
</dbReference>
<dbReference type="Pfam" id="PF07495">
    <property type="entry name" value="Y_Y_Y"/>
    <property type="match status" value="1"/>
</dbReference>
<evidence type="ECO:0000313" key="8">
    <source>
        <dbReference type="EMBL" id="RGV51243.1"/>
    </source>
</evidence>
<dbReference type="PANTHER" id="PTHR43547:SF2">
    <property type="entry name" value="HYBRID SIGNAL TRANSDUCTION HISTIDINE KINASE C"/>
    <property type="match status" value="1"/>
</dbReference>
<evidence type="ECO:0000256" key="6">
    <source>
        <dbReference type="SAM" id="SignalP"/>
    </source>
</evidence>
<dbReference type="Gene3D" id="2.60.40.10">
    <property type="entry name" value="Immunoglobulins"/>
    <property type="match status" value="1"/>
</dbReference>
<dbReference type="GO" id="GO:0043565">
    <property type="term" value="F:sequence-specific DNA binding"/>
    <property type="evidence" value="ECO:0007669"/>
    <property type="project" value="InterPro"/>
</dbReference>
<proteinExistence type="predicted"/>
<dbReference type="InterPro" id="IPR011123">
    <property type="entry name" value="Y_Y_Y"/>
</dbReference>
<dbReference type="PROSITE" id="PS00041">
    <property type="entry name" value="HTH_ARAC_FAMILY_1"/>
    <property type="match status" value="1"/>
</dbReference>
<reference evidence="8 9" key="1">
    <citation type="submission" date="2018-08" db="EMBL/GenBank/DDBJ databases">
        <title>A genome reference for cultivated species of the human gut microbiota.</title>
        <authorList>
            <person name="Zou Y."/>
            <person name="Xue W."/>
            <person name="Luo G."/>
        </authorList>
    </citation>
    <scope>NUCLEOTIDE SEQUENCE [LARGE SCALE GENOMIC DNA]</scope>
    <source>
        <strain evidence="8 9">AF14-32</strain>
    </source>
</reference>
<dbReference type="PANTHER" id="PTHR43547">
    <property type="entry name" value="TWO-COMPONENT HISTIDINE KINASE"/>
    <property type="match status" value="1"/>
</dbReference>
<name>A0A412Y112_9BACE</name>
<evidence type="ECO:0000256" key="3">
    <source>
        <dbReference type="ARBA" id="ARBA00023125"/>
    </source>
</evidence>
<dbReference type="RefSeq" id="WP_118420730.1">
    <property type="nucleotide sequence ID" value="NZ_QRZF01000012.1"/>
</dbReference>
<sequence length="941" mass="108141">MKNRYITALCAILFPLFVFAQQIMDLPQLPQLPIHSVHRIFQDKEGYIWYGTSDGLCRDDGYSVQIFRSDLHTRQVMQSNLIWTIAEDMQNRLWLGTGKGVYILDKATFRIHPLNFPDIKDEKIITINSTSDGNMWVGVSNKLYQFSPDGTLKTSYPIDKGYGRVDFFYEDKEHQIWICIGGAGLHKLHKESHEIESFSQQETAYENFIIQDKSLKYYWVGTWGDGIKRFDPKAGKDSMYTFQPATHRQQNDMDDYVLNMVQDDVYSYIWVTTLNNLLAFRMNSQGLLEQVDTSSFLPQENKMLSEVIKDQDKNLWVAAYDQKSFIINLQDSYISEYKIPALQRRINGNPAIVSLCKDDDNIFWLSQDRYGICLYSPDRDIIVHYNDCKGTQNHPLQVIPYLIKSKKKGKIWAMTEDNRVYGVTQVNLSMNMEEAIHLRTITDNPGTLETIYEDATGNLWMGTTTGLFVYDPENKRLEMLDAIKGNVGGITETTDGAVWACVSRKGVYKIEKNKTTQFFPNDKDLSCIDATSDGKLWIGTFSSEILCLDPLAENGYTDYSQLCDMKGDVLEMILVDSFNHVWILTNQQVKEFNPRNNVFFNYTAPRKSFLLDRFLPRAAYKAADNTMYFGGIPGFISIQASNRLESIPKPVKPIITNIKVGDESLLFDEHYPLSDGRDVEIGADGYNIQICFSTLDYWNASQIRYAYKLSGVDDDWNYPTNGKNTAFYNRLDKGKHILQVKATDENGLWSNQVATITIYKLPAWYETWWAYTIYFLIFAGFAWNMLYLYLQKVKRGNNRKMFEQVTEVKMLYAEPSQKTPDIEINHLKTLSQDEQLILRALEVVEANLGDPGFDVSKLAGQLNITRATFSRKLKAITGQTALEFIRSIKMKHACIMLQNPNITVSEVIIALGYSDHKHFTTTFKDAFGMTPSEFQKKNKPS</sequence>
<accession>A0A412Y112</accession>
<keyword evidence="5" id="KW-0812">Transmembrane</keyword>
<gene>
    <name evidence="8" type="ORF">DWW10_16405</name>
</gene>
<dbReference type="PRINTS" id="PR00032">
    <property type="entry name" value="HTHARAC"/>
</dbReference>
<dbReference type="InterPro" id="IPR018062">
    <property type="entry name" value="HTH_AraC-typ_CS"/>
</dbReference>
<feature type="signal peptide" evidence="6">
    <location>
        <begin position="1"/>
        <end position="20"/>
    </location>
</feature>
<evidence type="ECO:0000313" key="9">
    <source>
        <dbReference type="Proteomes" id="UP000283850"/>
    </source>
</evidence>